<accession>A0A9P8LGW6</accession>
<dbReference type="SUPFAM" id="SSF54373">
    <property type="entry name" value="FAD-linked reductases, C-terminal domain"/>
    <property type="match status" value="1"/>
</dbReference>
<dbReference type="PANTHER" id="PTHR11530">
    <property type="entry name" value="D-AMINO ACID OXIDASE"/>
    <property type="match status" value="1"/>
</dbReference>
<dbReference type="Proteomes" id="UP000750711">
    <property type="component" value="Unassembled WGS sequence"/>
</dbReference>
<dbReference type="GO" id="GO:0019478">
    <property type="term" value="P:D-amino acid catabolic process"/>
    <property type="evidence" value="ECO:0007669"/>
    <property type="project" value="TreeGrafter"/>
</dbReference>
<evidence type="ECO:0000313" key="9">
    <source>
        <dbReference type="Proteomes" id="UP000750711"/>
    </source>
</evidence>
<dbReference type="PANTHER" id="PTHR11530:SF11">
    <property type="entry name" value="D-ASPARTATE OXIDASE"/>
    <property type="match status" value="1"/>
</dbReference>
<dbReference type="Pfam" id="PF23388">
    <property type="entry name" value="DUF7099"/>
    <property type="match status" value="1"/>
</dbReference>
<evidence type="ECO:0000313" key="8">
    <source>
        <dbReference type="EMBL" id="KAH0565199.1"/>
    </source>
</evidence>
<keyword evidence="3" id="KW-0285">Flavoprotein</keyword>
<dbReference type="EMBL" id="JAGHQM010000125">
    <property type="protein sequence ID" value="KAH0565199.1"/>
    <property type="molecule type" value="Genomic_DNA"/>
</dbReference>
<evidence type="ECO:0000259" key="7">
    <source>
        <dbReference type="Pfam" id="PF23388"/>
    </source>
</evidence>
<feature type="non-terminal residue" evidence="8">
    <location>
        <position position="1143"/>
    </location>
</feature>
<keyword evidence="4" id="KW-0274">FAD</keyword>
<dbReference type="GO" id="GO:0003884">
    <property type="term" value="F:D-amino-acid oxidase activity"/>
    <property type="evidence" value="ECO:0007669"/>
    <property type="project" value="InterPro"/>
</dbReference>
<dbReference type="InterPro" id="IPR023209">
    <property type="entry name" value="DAO"/>
</dbReference>
<reference evidence="8" key="1">
    <citation type="submission" date="2021-03" db="EMBL/GenBank/DDBJ databases">
        <title>Comparative genomics and phylogenomic investigation of the class Geoglossomycetes provide insights into ecological specialization and systematics.</title>
        <authorList>
            <person name="Melie T."/>
            <person name="Pirro S."/>
            <person name="Miller A.N."/>
            <person name="Quandt A."/>
        </authorList>
    </citation>
    <scope>NUCLEOTIDE SEQUENCE</scope>
    <source>
        <strain evidence="8">CAQ_001_2017</strain>
    </source>
</reference>
<comment type="cofactor">
    <cofactor evidence="1">
        <name>FAD</name>
        <dbReference type="ChEBI" id="CHEBI:57692"/>
    </cofactor>
</comment>
<keyword evidence="5" id="KW-0560">Oxidoreductase</keyword>
<dbReference type="SUPFAM" id="SSF69322">
    <property type="entry name" value="Tricorn protease domain 2"/>
    <property type="match status" value="1"/>
</dbReference>
<organism evidence="8 9">
    <name type="scientific">Trichoglossum hirsutum</name>
    <dbReference type="NCBI Taxonomy" id="265104"/>
    <lineage>
        <taxon>Eukaryota</taxon>
        <taxon>Fungi</taxon>
        <taxon>Dikarya</taxon>
        <taxon>Ascomycota</taxon>
        <taxon>Pezizomycotina</taxon>
        <taxon>Geoglossomycetes</taxon>
        <taxon>Geoglossales</taxon>
        <taxon>Geoglossaceae</taxon>
        <taxon>Trichoglossum</taxon>
    </lineage>
</organism>
<evidence type="ECO:0000256" key="4">
    <source>
        <dbReference type="ARBA" id="ARBA00022827"/>
    </source>
</evidence>
<sequence>MSHPHFAEVWIQLEKRTDIDNILCELIGQHNLETSVLDDDSSELLNSTLRFTAHVKAIFDLQRTYSLPSETSHHSPHLLRPRQLFLTIVYLLRLKSRVFHQPNAPTTHYVDQRSFMAQAVVSGLRTLWLQKYQPSQDEIDQLRSVHHEAWDGDDLTGSDNFLIRTLCPKIFDELSCPSSSLSSPACGEVKFRDYDTGLYPLESRPDELAAATREASSNLQPERPNWLRSYWVLFDIAWTTEAALIQLCVNSAKKQKGTKVDSPTSDDIDNLRVTQEGIWNMILGLPAAMKDDWQSTVRNSIAMTVLAYCFKEDCECFAPLRAQPVRQLYPQATTSRQSSPTGDHRLRRPITEASLLLDESLVSLAAALSSRKEELRDCNGELRDLSKSLDDYIDDWYSDASSIGPPDHDSRSARREAYIIPCEKLHPIPYDTLNGLIKDSERKVGLERLEDCSPLFDVDISCSQCPHMGGVHSARRIEPLYRISAAIESKILRKPSTPRVCNSTGSSRMCFDEKNMTPREGTLDEFFGEVPEGLTLHAFSADGHTLLLWTRYGDSVISYDVRSGQHEKFSAVSVSFVAGGADDYAVVSMKGGERKLYVYQKQDGRLTTAPFDVGVPVHSIAMSNNDEFVALGSVTEVIIYRVASRQLFHHRLSSIPNRTLPSQRVCFSAESRKFLVATRNGEGNVQIHVNECMSTTTAANVVTMKMPTSPTNDFGLSSAFYDDTSGCAYITAFTGRARPVILSLKNRLPRALDDMDHRHLGTQIQCAALSPSGSKFILVNERNEIFSVQLDSPTRYQIEKTDPLRRMRKNVVARQDMMSIAMPEEEVVHLFWIRRNKWTLITISSYLNAEMGDIRGRQEVVVLGYFSPLNMSLNICDRLPMRWLRIDRAGVTGLQTALFLLEAGVGVTLVAKHWPEDRDLGYTSPCESESATPHSNIWWSSFISDFQVLPPSSIPPNAGFTSGISYTSFCLSPPRYLHHLLALCIGLGAKTQTAGVTSLSELFRLPSCEFARGVVNCTGLSALDLVGDQAMFPTKGQTVLVRGQAGQIRVGSGTESEVEALVIPQPGSDATFLGGCKLAGDWSSTIDDEMTQTILQRCRPIAPELLNTDGEFEILSVQVGRRPSRKGGARVELEWLETGGREK</sequence>
<gene>
    <name evidence="8" type="ORF">GP486_001415</name>
</gene>
<dbReference type="Pfam" id="PF01266">
    <property type="entry name" value="DAO"/>
    <property type="match status" value="1"/>
</dbReference>
<dbReference type="GO" id="GO:0005737">
    <property type="term" value="C:cytoplasm"/>
    <property type="evidence" value="ECO:0007669"/>
    <property type="project" value="TreeGrafter"/>
</dbReference>
<keyword evidence="9" id="KW-1185">Reference proteome</keyword>
<evidence type="ECO:0000256" key="2">
    <source>
        <dbReference type="ARBA" id="ARBA00006730"/>
    </source>
</evidence>
<dbReference type="Gene3D" id="2.130.10.10">
    <property type="entry name" value="YVTN repeat-like/Quinoprotein amine dehydrogenase"/>
    <property type="match status" value="1"/>
</dbReference>
<comment type="similarity">
    <text evidence="2">Belongs to the DAMOX/DASOX family.</text>
</comment>
<feature type="domain" description="FAD dependent oxidoreductase" evidence="6">
    <location>
        <begin position="949"/>
        <end position="1125"/>
    </location>
</feature>
<name>A0A9P8LGW6_9PEZI</name>
<evidence type="ECO:0000256" key="1">
    <source>
        <dbReference type="ARBA" id="ARBA00001974"/>
    </source>
</evidence>
<dbReference type="AlphaFoldDB" id="A0A9P8LGW6"/>
<dbReference type="InterPro" id="IPR006076">
    <property type="entry name" value="FAD-dep_OxRdtase"/>
</dbReference>
<evidence type="ECO:0000256" key="5">
    <source>
        <dbReference type="ARBA" id="ARBA00023002"/>
    </source>
</evidence>
<evidence type="ECO:0000256" key="3">
    <source>
        <dbReference type="ARBA" id="ARBA00022630"/>
    </source>
</evidence>
<dbReference type="SUPFAM" id="SSF51971">
    <property type="entry name" value="Nucleotide-binding domain"/>
    <property type="match status" value="1"/>
</dbReference>
<evidence type="ECO:0000259" key="6">
    <source>
        <dbReference type="Pfam" id="PF01266"/>
    </source>
</evidence>
<dbReference type="GO" id="GO:0071949">
    <property type="term" value="F:FAD binding"/>
    <property type="evidence" value="ECO:0007669"/>
    <property type="project" value="InterPro"/>
</dbReference>
<dbReference type="InterPro" id="IPR055525">
    <property type="entry name" value="DUF7099"/>
</dbReference>
<feature type="domain" description="DUF7099" evidence="7">
    <location>
        <begin position="617"/>
        <end position="837"/>
    </location>
</feature>
<proteinExistence type="inferred from homology"/>
<comment type="caution">
    <text evidence="8">The sequence shown here is derived from an EMBL/GenBank/DDBJ whole genome shotgun (WGS) entry which is preliminary data.</text>
</comment>
<protein>
    <submittedName>
        <fullName evidence="8">Uncharacterized protein</fullName>
    </submittedName>
</protein>
<dbReference type="Gene3D" id="3.30.9.10">
    <property type="entry name" value="D-Amino Acid Oxidase, subunit A, domain 2"/>
    <property type="match status" value="1"/>
</dbReference>
<dbReference type="InterPro" id="IPR015943">
    <property type="entry name" value="WD40/YVTN_repeat-like_dom_sf"/>
</dbReference>